<proteinExistence type="predicted"/>
<keyword evidence="2" id="KW-1185">Reference proteome</keyword>
<organism evidence="1 2">
    <name type="scientific">Piloderma croceum (strain F 1598)</name>
    <dbReference type="NCBI Taxonomy" id="765440"/>
    <lineage>
        <taxon>Eukaryota</taxon>
        <taxon>Fungi</taxon>
        <taxon>Dikarya</taxon>
        <taxon>Basidiomycota</taxon>
        <taxon>Agaricomycotina</taxon>
        <taxon>Agaricomycetes</taxon>
        <taxon>Agaricomycetidae</taxon>
        <taxon>Atheliales</taxon>
        <taxon>Atheliaceae</taxon>
        <taxon>Piloderma</taxon>
    </lineage>
</organism>
<dbReference type="InParanoid" id="A0A0C3EXV2"/>
<dbReference type="Proteomes" id="UP000054166">
    <property type="component" value="Unassembled WGS sequence"/>
</dbReference>
<dbReference type="EMBL" id="KN833026">
    <property type="protein sequence ID" value="KIM77350.1"/>
    <property type="molecule type" value="Genomic_DNA"/>
</dbReference>
<dbReference type="HOGENOM" id="CLU_1865891_0_0_1"/>
<reference evidence="2" key="2">
    <citation type="submission" date="2015-01" db="EMBL/GenBank/DDBJ databases">
        <title>Evolutionary Origins and Diversification of the Mycorrhizal Mutualists.</title>
        <authorList>
            <consortium name="DOE Joint Genome Institute"/>
            <consortium name="Mycorrhizal Genomics Consortium"/>
            <person name="Kohler A."/>
            <person name="Kuo A."/>
            <person name="Nagy L.G."/>
            <person name="Floudas D."/>
            <person name="Copeland A."/>
            <person name="Barry K.W."/>
            <person name="Cichocki N."/>
            <person name="Veneault-Fourrey C."/>
            <person name="LaButti K."/>
            <person name="Lindquist E.A."/>
            <person name="Lipzen A."/>
            <person name="Lundell T."/>
            <person name="Morin E."/>
            <person name="Murat C."/>
            <person name="Riley R."/>
            <person name="Ohm R."/>
            <person name="Sun H."/>
            <person name="Tunlid A."/>
            <person name="Henrissat B."/>
            <person name="Grigoriev I.V."/>
            <person name="Hibbett D.S."/>
            <person name="Martin F."/>
        </authorList>
    </citation>
    <scope>NUCLEOTIDE SEQUENCE [LARGE SCALE GENOMIC DNA]</scope>
    <source>
        <strain evidence="2">F 1598</strain>
    </source>
</reference>
<accession>A0A0C3EXV2</accession>
<protein>
    <submittedName>
        <fullName evidence="1">Uncharacterized protein</fullName>
    </submittedName>
</protein>
<dbReference type="AlphaFoldDB" id="A0A0C3EXV2"/>
<sequence>MSLSGLKTVSFGLSDQQNTLFLFIVHVQTSPVIYALSLEETVQTSQSTETEFVQDSRAEIIIEGNHRGSQAYPAVIRAYQNIFGPLVMIEADYDKRLKESRTQTDITVRCDLGLKQNRVAVGHVIRLSRVVPNNFYG</sequence>
<gene>
    <name evidence="1" type="ORF">PILCRDRAFT_12160</name>
</gene>
<reference evidence="1 2" key="1">
    <citation type="submission" date="2014-04" db="EMBL/GenBank/DDBJ databases">
        <authorList>
            <consortium name="DOE Joint Genome Institute"/>
            <person name="Kuo A."/>
            <person name="Tarkka M."/>
            <person name="Buscot F."/>
            <person name="Kohler A."/>
            <person name="Nagy L.G."/>
            <person name="Floudas D."/>
            <person name="Copeland A."/>
            <person name="Barry K.W."/>
            <person name="Cichocki N."/>
            <person name="Veneault-Fourrey C."/>
            <person name="LaButti K."/>
            <person name="Lindquist E.A."/>
            <person name="Lipzen A."/>
            <person name="Lundell T."/>
            <person name="Morin E."/>
            <person name="Murat C."/>
            <person name="Sun H."/>
            <person name="Tunlid A."/>
            <person name="Henrissat B."/>
            <person name="Grigoriev I.V."/>
            <person name="Hibbett D.S."/>
            <person name="Martin F."/>
            <person name="Nordberg H.P."/>
            <person name="Cantor M.N."/>
            <person name="Hua S.X."/>
        </authorList>
    </citation>
    <scope>NUCLEOTIDE SEQUENCE [LARGE SCALE GENOMIC DNA]</scope>
    <source>
        <strain evidence="1 2">F 1598</strain>
    </source>
</reference>
<name>A0A0C3EXV2_PILCF</name>
<evidence type="ECO:0000313" key="2">
    <source>
        <dbReference type="Proteomes" id="UP000054166"/>
    </source>
</evidence>
<dbReference type="STRING" id="765440.A0A0C3EXV2"/>
<evidence type="ECO:0000313" key="1">
    <source>
        <dbReference type="EMBL" id="KIM77350.1"/>
    </source>
</evidence>
<dbReference type="OrthoDB" id="6513042at2759"/>